<organism evidence="1 2">
    <name type="scientific">Larimichthys crocea</name>
    <name type="common">Large yellow croaker</name>
    <name type="synonym">Pseudosciaena crocea</name>
    <dbReference type="NCBI Taxonomy" id="215358"/>
    <lineage>
        <taxon>Eukaryota</taxon>
        <taxon>Metazoa</taxon>
        <taxon>Chordata</taxon>
        <taxon>Craniata</taxon>
        <taxon>Vertebrata</taxon>
        <taxon>Euteleostomi</taxon>
        <taxon>Actinopterygii</taxon>
        <taxon>Neopterygii</taxon>
        <taxon>Teleostei</taxon>
        <taxon>Neoteleostei</taxon>
        <taxon>Acanthomorphata</taxon>
        <taxon>Eupercaria</taxon>
        <taxon>Sciaenidae</taxon>
        <taxon>Larimichthys</taxon>
    </lineage>
</organism>
<name>A0ACD3RBY2_LARCR</name>
<accession>A0ACD3RBY2</accession>
<gene>
    <name evidence="1" type="ORF">E3U43_014188</name>
</gene>
<sequence>MEPKQNYAASLVLAAIGLALMTILSVWKLRQFKYRLVHETGGAMFLGMLMGFIVRCLSFDSGEHVDNMETVCSCGGFNSTPHILTVNITSHLHCFRHVGKINQRCPLVSAPHMETFDPQVLFNLFLPPIIFHGAYILNQKRFIDNLGSVLTFAFLGTIISCMTIGACVYGFTRLMVLLGRAADGDFLLTDCLLFGAIISATDPVSVLGLLSELRVDLDLHTLLFGESVLNDAVAIVLTHAITTYSQMGAGHSFDPSAFFLSVGYFLGVLAGSFLLGFIFTVITALISFHPLPSLPLHPKLNYHLSIRCNLSTSSTWRLFPTACTDLLTAAEYQWH</sequence>
<dbReference type="Proteomes" id="UP000793456">
    <property type="component" value="Chromosome VIII"/>
</dbReference>
<protein>
    <submittedName>
        <fullName evidence="1">Uncharacterized protein</fullName>
    </submittedName>
</protein>
<proteinExistence type="predicted"/>
<evidence type="ECO:0000313" key="1">
    <source>
        <dbReference type="EMBL" id="TMS16895.1"/>
    </source>
</evidence>
<dbReference type="EMBL" id="CM011681">
    <property type="protein sequence ID" value="TMS16895.1"/>
    <property type="molecule type" value="Genomic_DNA"/>
</dbReference>
<comment type="caution">
    <text evidence="1">The sequence shown here is derived from an EMBL/GenBank/DDBJ whole genome shotgun (WGS) entry which is preliminary data.</text>
</comment>
<reference evidence="1" key="1">
    <citation type="submission" date="2018-11" db="EMBL/GenBank/DDBJ databases">
        <title>The sequence and de novo assembly of Larimichthys crocea genome using PacBio and Hi-C technologies.</title>
        <authorList>
            <person name="Xu P."/>
            <person name="Chen B."/>
            <person name="Zhou Z."/>
            <person name="Ke Q."/>
            <person name="Wu Y."/>
            <person name="Bai H."/>
            <person name="Pu F."/>
        </authorList>
    </citation>
    <scope>NUCLEOTIDE SEQUENCE</scope>
    <source>
        <tissue evidence="1">Muscle</tissue>
    </source>
</reference>
<keyword evidence="2" id="KW-1185">Reference proteome</keyword>
<evidence type="ECO:0000313" key="2">
    <source>
        <dbReference type="Proteomes" id="UP000793456"/>
    </source>
</evidence>